<accession>A0A2R6Y487</accession>
<sequence length="52" mass="6123">MKIKDDDATRDEDLDAYDTTIQAYYRKQSGDGGRRRIARSLRAYWKVQGVRI</sequence>
<protein>
    <submittedName>
        <fullName evidence="1">Uncharacterized protein</fullName>
    </submittedName>
</protein>
<reference evidence="2" key="1">
    <citation type="journal article" date="2018" name="Sci. Rep.">
        <title>Lignite coal burning seam in the remote Altai Mountains harbors a hydrogen-driven thermophilic microbial community.</title>
        <authorList>
            <person name="Kadnikov V.V."/>
            <person name="Mardanov A.V."/>
            <person name="Ivasenko D.A."/>
            <person name="Antsiferov D.V."/>
            <person name="Beletsky A.V."/>
            <person name="Karnachuk O.V."/>
            <person name="Ravin N.V."/>
        </authorList>
    </citation>
    <scope>NUCLEOTIDE SEQUENCE [LARGE SCALE GENOMIC DNA]</scope>
</reference>
<comment type="caution">
    <text evidence="1">The sequence shown here is derived from an EMBL/GenBank/DDBJ whole genome shotgun (WGS) entry which is preliminary data.</text>
</comment>
<proteinExistence type="predicted"/>
<evidence type="ECO:0000313" key="2">
    <source>
        <dbReference type="Proteomes" id="UP000244338"/>
    </source>
</evidence>
<evidence type="ECO:0000313" key="1">
    <source>
        <dbReference type="EMBL" id="PTQ57499.1"/>
    </source>
</evidence>
<dbReference type="AlphaFoldDB" id="A0A2R6Y487"/>
<organism evidence="1 2">
    <name type="scientific">Candidatus Carbonibacillus altaicus</name>
    <dbReference type="NCBI Taxonomy" id="2163959"/>
    <lineage>
        <taxon>Bacteria</taxon>
        <taxon>Bacillati</taxon>
        <taxon>Bacillota</taxon>
        <taxon>Bacilli</taxon>
        <taxon>Bacillales</taxon>
        <taxon>Candidatus Carbonibacillus</taxon>
    </lineage>
</organism>
<gene>
    <name evidence="1" type="ORF">BSOLF_1377</name>
</gene>
<name>A0A2R6Y487_9BACL</name>
<dbReference type="EMBL" id="PEBX01000006">
    <property type="protein sequence ID" value="PTQ57499.1"/>
    <property type="molecule type" value="Genomic_DNA"/>
</dbReference>
<dbReference type="Proteomes" id="UP000244338">
    <property type="component" value="Unassembled WGS sequence"/>
</dbReference>